<dbReference type="AlphaFoldDB" id="A0A840ASI0"/>
<evidence type="ECO:0000313" key="4">
    <source>
        <dbReference type="Proteomes" id="UP000553963"/>
    </source>
</evidence>
<evidence type="ECO:0000259" key="2">
    <source>
        <dbReference type="Pfam" id="PF01266"/>
    </source>
</evidence>
<dbReference type="Proteomes" id="UP000553963">
    <property type="component" value="Unassembled WGS sequence"/>
</dbReference>
<dbReference type="GO" id="GO:0005737">
    <property type="term" value="C:cytoplasm"/>
    <property type="evidence" value="ECO:0007669"/>
    <property type="project" value="TreeGrafter"/>
</dbReference>
<keyword evidence="4" id="KW-1185">Reference proteome</keyword>
<name>A0A840ASI0_9HYPH</name>
<dbReference type="SUPFAM" id="SSF51905">
    <property type="entry name" value="FAD/NAD(P)-binding domain"/>
    <property type="match status" value="1"/>
</dbReference>
<reference evidence="3 4" key="1">
    <citation type="submission" date="2020-08" db="EMBL/GenBank/DDBJ databases">
        <title>Genomic Encyclopedia of Type Strains, Phase IV (KMG-IV): sequencing the most valuable type-strain genomes for metagenomic binning, comparative biology and taxonomic classification.</title>
        <authorList>
            <person name="Goeker M."/>
        </authorList>
    </citation>
    <scope>NUCLEOTIDE SEQUENCE [LARGE SCALE GENOMIC DNA]</scope>
    <source>
        <strain evidence="3 4">DSM 25966</strain>
    </source>
</reference>
<evidence type="ECO:0000313" key="3">
    <source>
        <dbReference type="EMBL" id="MBB3932198.1"/>
    </source>
</evidence>
<dbReference type="GO" id="GO:0016491">
    <property type="term" value="F:oxidoreductase activity"/>
    <property type="evidence" value="ECO:0007669"/>
    <property type="project" value="UniProtKB-KW"/>
</dbReference>
<sequence length="413" mass="43715">MRIAVIGAGIVGVAVAHALLDEGHVVDLVDRDGIAAGASAGNAGWIAHMDILPLASPKAWRNLPRWMLDPLGPLALRPTYLPKLIPWFARFVAASRPARIEASTLAVAALNGLSLPAWERRLDRLGLAHHLRRDGILSVWASDAARRSADGLIARQRAMGIDVQPLTASELAALEPALGPRARSGVLYPGGCHVSDPRAVTLDLGLRASERGARIVQMEALALRRGGEIGFSHSLGGIALYDAVVVAAGAWSKRLAASLGDRIPLDTERGYNVTLPVGRLGLNRPIMYEGEGFVTSPLDTGDRVGGSVEFAGLDAAPNFGRVDAILKRLAAFLPDADLSGGTRWMGFRPSIPDSLPVIGSAPSEPRIVYAFGHGHYGLTQAAASAEIVADILAGRPPAIDITPYSPRRFAERF</sequence>
<keyword evidence="1 3" id="KW-0560">Oxidoreductase</keyword>
<dbReference type="InterPro" id="IPR036188">
    <property type="entry name" value="FAD/NAD-bd_sf"/>
</dbReference>
<dbReference type="PANTHER" id="PTHR13847:SF289">
    <property type="entry name" value="GLYCINE OXIDASE"/>
    <property type="match status" value="1"/>
</dbReference>
<comment type="caution">
    <text evidence="3">The sequence shown here is derived from an EMBL/GenBank/DDBJ whole genome shotgun (WGS) entry which is preliminary data.</text>
</comment>
<dbReference type="Gene3D" id="3.30.9.10">
    <property type="entry name" value="D-Amino Acid Oxidase, subunit A, domain 2"/>
    <property type="match status" value="1"/>
</dbReference>
<accession>A0A840ASI0</accession>
<proteinExistence type="predicted"/>
<dbReference type="PANTHER" id="PTHR13847">
    <property type="entry name" value="SARCOSINE DEHYDROGENASE-RELATED"/>
    <property type="match status" value="1"/>
</dbReference>
<protein>
    <submittedName>
        <fullName evidence="3">D-amino-acid dehydrogenase</fullName>
        <ecNumber evidence="3">1.4.99.-</ecNumber>
    </submittedName>
</protein>
<dbReference type="Pfam" id="PF01266">
    <property type="entry name" value="DAO"/>
    <property type="match status" value="1"/>
</dbReference>
<gene>
    <name evidence="3" type="ORF">GGR25_003256</name>
</gene>
<evidence type="ECO:0000256" key="1">
    <source>
        <dbReference type="ARBA" id="ARBA00023002"/>
    </source>
</evidence>
<organism evidence="3 4">
    <name type="scientific">Kaistia hirudinis</name>
    <dbReference type="NCBI Taxonomy" id="1293440"/>
    <lineage>
        <taxon>Bacteria</taxon>
        <taxon>Pseudomonadati</taxon>
        <taxon>Pseudomonadota</taxon>
        <taxon>Alphaproteobacteria</taxon>
        <taxon>Hyphomicrobiales</taxon>
        <taxon>Kaistiaceae</taxon>
        <taxon>Kaistia</taxon>
    </lineage>
</organism>
<dbReference type="RefSeq" id="WP_183399853.1">
    <property type="nucleotide sequence ID" value="NZ_JACIDS010000004.1"/>
</dbReference>
<dbReference type="InterPro" id="IPR006076">
    <property type="entry name" value="FAD-dep_OxRdtase"/>
</dbReference>
<dbReference type="SUPFAM" id="SSF54373">
    <property type="entry name" value="FAD-linked reductases, C-terminal domain"/>
    <property type="match status" value="1"/>
</dbReference>
<dbReference type="Gene3D" id="3.50.50.60">
    <property type="entry name" value="FAD/NAD(P)-binding domain"/>
    <property type="match status" value="2"/>
</dbReference>
<dbReference type="EMBL" id="JACIDS010000004">
    <property type="protein sequence ID" value="MBB3932198.1"/>
    <property type="molecule type" value="Genomic_DNA"/>
</dbReference>
<feature type="domain" description="FAD dependent oxidoreductase" evidence="2">
    <location>
        <begin position="2"/>
        <end position="390"/>
    </location>
</feature>
<dbReference type="EC" id="1.4.99.-" evidence="3"/>